<accession>A0A927IUQ7</accession>
<proteinExistence type="predicted"/>
<protein>
    <submittedName>
        <fullName evidence="1">Uncharacterized protein</fullName>
    </submittedName>
</protein>
<gene>
    <name evidence="1" type="ORF">IC608_17005</name>
</gene>
<organism evidence="1 2">
    <name type="scientific">Devosia oryzisoli</name>
    <dbReference type="NCBI Taxonomy" id="2774138"/>
    <lineage>
        <taxon>Bacteria</taxon>
        <taxon>Pseudomonadati</taxon>
        <taxon>Pseudomonadota</taxon>
        <taxon>Alphaproteobacteria</taxon>
        <taxon>Hyphomicrobiales</taxon>
        <taxon>Devosiaceae</taxon>
        <taxon>Devosia</taxon>
    </lineage>
</organism>
<dbReference type="RefSeq" id="WP_191777974.1">
    <property type="nucleotide sequence ID" value="NZ_JACYFU010000005.1"/>
</dbReference>
<dbReference type="EMBL" id="JACYFU010000005">
    <property type="protein sequence ID" value="MBD8067172.1"/>
    <property type="molecule type" value="Genomic_DNA"/>
</dbReference>
<evidence type="ECO:0000313" key="1">
    <source>
        <dbReference type="EMBL" id="MBD8067172.1"/>
    </source>
</evidence>
<name>A0A927IUQ7_9HYPH</name>
<keyword evidence="2" id="KW-1185">Reference proteome</keyword>
<dbReference type="Proteomes" id="UP000654108">
    <property type="component" value="Unassembled WGS sequence"/>
</dbReference>
<dbReference type="AlphaFoldDB" id="A0A927IUQ7"/>
<comment type="caution">
    <text evidence="1">The sequence shown here is derived from an EMBL/GenBank/DDBJ whole genome shotgun (WGS) entry which is preliminary data.</text>
</comment>
<sequence>MPGTRLLVPPALGGTQLFDSVPEDDDLIALALEALPSHTHQGIFADNAQALYWTC</sequence>
<reference evidence="1" key="1">
    <citation type="submission" date="2020-09" db="EMBL/GenBank/DDBJ databases">
        <title>Genome seq and assembly of Devosia sp.</title>
        <authorList>
            <person name="Chhetri G."/>
        </authorList>
    </citation>
    <scope>NUCLEOTIDE SEQUENCE</scope>
    <source>
        <strain evidence="1">PTR5</strain>
    </source>
</reference>
<evidence type="ECO:0000313" key="2">
    <source>
        <dbReference type="Proteomes" id="UP000654108"/>
    </source>
</evidence>